<dbReference type="KEGG" id="lact:D7I46_08260"/>
<keyword evidence="1" id="KW-1133">Transmembrane helix</keyword>
<dbReference type="Pfam" id="PF00535">
    <property type="entry name" value="Glycos_transf_2"/>
    <property type="match status" value="1"/>
</dbReference>
<dbReference type="RefSeq" id="WP_120772465.1">
    <property type="nucleotide sequence ID" value="NZ_CP032627.1"/>
</dbReference>
<proteinExistence type="predicted"/>
<dbReference type="InterPro" id="IPR029044">
    <property type="entry name" value="Nucleotide-diphossugar_trans"/>
</dbReference>
<dbReference type="PANTHER" id="PTHR48090">
    <property type="entry name" value="UNDECAPRENYL-PHOSPHATE 4-DEOXY-4-FORMAMIDO-L-ARABINOSE TRANSFERASE-RELATED"/>
    <property type="match status" value="1"/>
</dbReference>
<protein>
    <submittedName>
        <fullName evidence="3">Glycosyltransferase</fullName>
    </submittedName>
</protein>
<name>A0A387BG18_9LACT</name>
<gene>
    <name evidence="3" type="ORF">D7I46_08260</name>
</gene>
<dbReference type="EMBL" id="CP032627">
    <property type="protein sequence ID" value="AYG01082.1"/>
    <property type="molecule type" value="Genomic_DNA"/>
</dbReference>
<sequence>MKKLSIIVPCYNEEESLPLFFSAMEEIHNRLPLDFEYLFVDDGSSDGTLRVLRELENQYPRKVHYLSFSRNFGKEAAIYAGLQASKGEYLTLMDADLQDPPELLVEMYEKIQQPDVDCVAARRSDRQGEPVLRSFFSRLFYRIMNRISSTPVIDGVRDFRLMTRQMADSILELSEYNRFSKGLLTWVGYHTEYVAYQNRERVAGKTSWSFWSLLRYSVDGFINFSEAPLNIATYSGVISTFLSILVILFLIIRQLFFHHSASGWTSMTVIIIFCFGFTLLMLGVIGKYISKIFLETKRRPIYIVKEKK</sequence>
<feature type="transmembrane region" description="Helical" evidence="1">
    <location>
        <begin position="231"/>
        <end position="252"/>
    </location>
</feature>
<evidence type="ECO:0000259" key="2">
    <source>
        <dbReference type="Pfam" id="PF00535"/>
    </source>
</evidence>
<keyword evidence="4" id="KW-1185">Reference proteome</keyword>
<dbReference type="GO" id="GO:0016740">
    <property type="term" value="F:transferase activity"/>
    <property type="evidence" value="ECO:0007669"/>
    <property type="project" value="UniProtKB-KW"/>
</dbReference>
<accession>A0A387BG18</accession>
<organism evidence="3 4">
    <name type="scientific">Lactococcus allomyrinae</name>
    <dbReference type="NCBI Taxonomy" id="2419773"/>
    <lineage>
        <taxon>Bacteria</taxon>
        <taxon>Bacillati</taxon>
        <taxon>Bacillota</taxon>
        <taxon>Bacilli</taxon>
        <taxon>Lactobacillales</taxon>
        <taxon>Streptococcaceae</taxon>
        <taxon>Lactococcus</taxon>
    </lineage>
</organism>
<reference evidence="3 4" key="1">
    <citation type="submission" date="2018-09" db="EMBL/GenBank/DDBJ databases">
        <title>Genome sequencing of strain 1JSPR-7.</title>
        <authorList>
            <person name="Heo J."/>
            <person name="Kim S.-J."/>
            <person name="Kwon S.-W."/>
        </authorList>
    </citation>
    <scope>NUCLEOTIDE SEQUENCE [LARGE SCALE GENOMIC DNA]</scope>
    <source>
        <strain evidence="3 4">1JSPR-7</strain>
    </source>
</reference>
<keyword evidence="1" id="KW-0472">Membrane</keyword>
<dbReference type="PANTHER" id="PTHR48090:SF8">
    <property type="entry name" value="GLYCOSYLTRANSFERASE CSBB-RELATED"/>
    <property type="match status" value="1"/>
</dbReference>
<dbReference type="SUPFAM" id="SSF53448">
    <property type="entry name" value="Nucleotide-diphospho-sugar transferases"/>
    <property type="match status" value="1"/>
</dbReference>
<evidence type="ECO:0000313" key="4">
    <source>
        <dbReference type="Proteomes" id="UP000269374"/>
    </source>
</evidence>
<evidence type="ECO:0000313" key="3">
    <source>
        <dbReference type="EMBL" id="AYG01082.1"/>
    </source>
</evidence>
<dbReference type="CDD" id="cd04187">
    <property type="entry name" value="DPM1_like_bac"/>
    <property type="match status" value="1"/>
</dbReference>
<dbReference type="GO" id="GO:0005886">
    <property type="term" value="C:plasma membrane"/>
    <property type="evidence" value="ECO:0007669"/>
    <property type="project" value="TreeGrafter"/>
</dbReference>
<keyword evidence="1" id="KW-0812">Transmembrane</keyword>
<dbReference type="Proteomes" id="UP000269374">
    <property type="component" value="Chromosome"/>
</dbReference>
<feature type="transmembrane region" description="Helical" evidence="1">
    <location>
        <begin position="264"/>
        <end position="289"/>
    </location>
</feature>
<dbReference type="OrthoDB" id="9807778at2"/>
<dbReference type="InterPro" id="IPR050256">
    <property type="entry name" value="Glycosyltransferase_2"/>
</dbReference>
<dbReference type="Gene3D" id="3.90.550.10">
    <property type="entry name" value="Spore Coat Polysaccharide Biosynthesis Protein SpsA, Chain A"/>
    <property type="match status" value="1"/>
</dbReference>
<dbReference type="AlphaFoldDB" id="A0A387BG18"/>
<keyword evidence="3" id="KW-0808">Transferase</keyword>
<feature type="domain" description="Glycosyltransferase 2-like" evidence="2">
    <location>
        <begin position="5"/>
        <end position="169"/>
    </location>
</feature>
<dbReference type="InterPro" id="IPR001173">
    <property type="entry name" value="Glyco_trans_2-like"/>
</dbReference>
<evidence type="ECO:0000256" key="1">
    <source>
        <dbReference type="SAM" id="Phobius"/>
    </source>
</evidence>